<accession>A0A9P5NXE1</accession>
<comment type="caution">
    <text evidence="3">The sequence shown here is derived from an EMBL/GenBank/DDBJ whole genome shotgun (WGS) entry which is preliminary data.</text>
</comment>
<name>A0A9P5NXE1_GYMJU</name>
<reference evidence="3" key="1">
    <citation type="submission" date="2020-11" db="EMBL/GenBank/DDBJ databases">
        <authorList>
            <consortium name="DOE Joint Genome Institute"/>
            <person name="Ahrendt S."/>
            <person name="Riley R."/>
            <person name="Andreopoulos W."/>
            <person name="LaButti K."/>
            <person name="Pangilinan J."/>
            <person name="Ruiz-duenas F.J."/>
            <person name="Barrasa J.M."/>
            <person name="Sanchez-Garcia M."/>
            <person name="Camarero S."/>
            <person name="Miyauchi S."/>
            <person name="Serrano A."/>
            <person name="Linde D."/>
            <person name="Babiker R."/>
            <person name="Drula E."/>
            <person name="Ayuso-Fernandez I."/>
            <person name="Pacheco R."/>
            <person name="Padilla G."/>
            <person name="Ferreira P."/>
            <person name="Barriuso J."/>
            <person name="Kellner H."/>
            <person name="Castanera R."/>
            <person name="Alfaro M."/>
            <person name="Ramirez L."/>
            <person name="Pisabarro A.G."/>
            <person name="Kuo A."/>
            <person name="Tritt A."/>
            <person name="Lipzen A."/>
            <person name="He G."/>
            <person name="Yan M."/>
            <person name="Ng V."/>
            <person name="Cullen D."/>
            <person name="Martin F."/>
            <person name="Rosso M.-N."/>
            <person name="Henrissat B."/>
            <person name="Hibbett D."/>
            <person name="Martinez A.T."/>
            <person name="Grigoriev I.V."/>
        </authorList>
    </citation>
    <scope>NUCLEOTIDE SEQUENCE</scope>
    <source>
        <strain evidence="3">AH 44721</strain>
    </source>
</reference>
<organism evidence="3 4">
    <name type="scientific">Gymnopilus junonius</name>
    <name type="common">Spectacular rustgill mushroom</name>
    <name type="synonym">Gymnopilus spectabilis subsp. junonius</name>
    <dbReference type="NCBI Taxonomy" id="109634"/>
    <lineage>
        <taxon>Eukaryota</taxon>
        <taxon>Fungi</taxon>
        <taxon>Dikarya</taxon>
        <taxon>Basidiomycota</taxon>
        <taxon>Agaricomycotina</taxon>
        <taxon>Agaricomycetes</taxon>
        <taxon>Agaricomycetidae</taxon>
        <taxon>Agaricales</taxon>
        <taxon>Agaricineae</taxon>
        <taxon>Hymenogastraceae</taxon>
        <taxon>Gymnopilus</taxon>
    </lineage>
</organism>
<evidence type="ECO:0000313" key="4">
    <source>
        <dbReference type="Proteomes" id="UP000724874"/>
    </source>
</evidence>
<dbReference type="EMBL" id="JADNYJ010000014">
    <property type="protein sequence ID" value="KAF8907714.1"/>
    <property type="molecule type" value="Genomic_DNA"/>
</dbReference>
<evidence type="ECO:0000256" key="1">
    <source>
        <dbReference type="ARBA" id="ARBA00006141"/>
    </source>
</evidence>
<dbReference type="AlphaFoldDB" id="A0A9P5NXE1"/>
<dbReference type="PANTHER" id="PTHR18860">
    <property type="entry name" value="14-3-3 PROTEIN"/>
    <property type="match status" value="1"/>
</dbReference>
<sequence length="276" mass="30700">MSSFKTLSDFGSLSQFQIHVAGDLYNGPITNSAVGGRGNSVNIDNTASERIIKGNTQSLLIRSGQETQAANEPNASQKLMSHFRRWLDEDEATLSLTKEVPGTLSLSEMPPAQGAIKRLKDHLIPSAASAESKVFNLKMLGDCYRYKIQWIELTDAEVEEIADKSWRAYDEASQIAVRELSPINPIRLGLAIGFSLLYKDIFNSPERALNIIHHAWTDGSAEIGTITQEMYKDFNRNAATCLQQSDALGPVTYLSHPKIIMPRMITRVMTLEREVK</sequence>
<feature type="domain" description="14-3-3" evidence="2">
    <location>
        <begin position="37"/>
        <end position="253"/>
    </location>
</feature>
<gene>
    <name evidence="3" type="ORF">CPB84DRAFT_1822471</name>
</gene>
<dbReference type="InterPro" id="IPR023410">
    <property type="entry name" value="14-3-3_domain"/>
</dbReference>
<dbReference type="Pfam" id="PF00244">
    <property type="entry name" value="14-3-3"/>
    <property type="match status" value="1"/>
</dbReference>
<dbReference type="PRINTS" id="PR00305">
    <property type="entry name" value="1433ZETA"/>
</dbReference>
<evidence type="ECO:0000313" key="3">
    <source>
        <dbReference type="EMBL" id="KAF8907714.1"/>
    </source>
</evidence>
<dbReference type="Gene3D" id="1.20.190.20">
    <property type="entry name" value="14-3-3 domain"/>
    <property type="match status" value="1"/>
</dbReference>
<proteinExistence type="inferred from homology"/>
<evidence type="ECO:0000259" key="2">
    <source>
        <dbReference type="SMART" id="SM00101"/>
    </source>
</evidence>
<comment type="similarity">
    <text evidence="1">Belongs to the 14-3-3 family.</text>
</comment>
<dbReference type="Proteomes" id="UP000724874">
    <property type="component" value="Unassembled WGS sequence"/>
</dbReference>
<keyword evidence="4" id="KW-1185">Reference proteome</keyword>
<dbReference type="SMART" id="SM00101">
    <property type="entry name" value="14_3_3"/>
    <property type="match status" value="1"/>
</dbReference>
<protein>
    <submittedName>
        <fullName evidence="3">14-3-3 domain-containing protein</fullName>
    </submittedName>
</protein>
<dbReference type="OrthoDB" id="10260625at2759"/>
<dbReference type="SUPFAM" id="SSF48445">
    <property type="entry name" value="14-3-3 protein"/>
    <property type="match status" value="1"/>
</dbReference>
<dbReference type="InterPro" id="IPR036815">
    <property type="entry name" value="14-3-3_dom_sf"/>
</dbReference>
<dbReference type="InterPro" id="IPR000308">
    <property type="entry name" value="14-3-3"/>
</dbReference>